<dbReference type="Proteomes" id="UP000075260">
    <property type="component" value="Unassembled WGS sequence"/>
</dbReference>
<gene>
    <name evidence="3" type="ORF">BE15_34555</name>
</gene>
<sequence length="109" mass="11262">MNYLDFDGPDDAPPRPRALATPLTPEGELLRRHVAAEAEGEAGPKASKPAAGAALAAGMLPAAGAAPVEEPGDTGLSPEQMRRKRRIFYAGLLVLGTLATVRLVFVAGC</sequence>
<organism evidence="3 4">
    <name type="scientific">Sorangium cellulosum</name>
    <name type="common">Polyangium cellulosum</name>
    <dbReference type="NCBI Taxonomy" id="56"/>
    <lineage>
        <taxon>Bacteria</taxon>
        <taxon>Pseudomonadati</taxon>
        <taxon>Myxococcota</taxon>
        <taxon>Polyangia</taxon>
        <taxon>Polyangiales</taxon>
        <taxon>Polyangiaceae</taxon>
        <taxon>Sorangium</taxon>
    </lineage>
</organism>
<evidence type="ECO:0000256" key="1">
    <source>
        <dbReference type="SAM" id="MobiDB-lite"/>
    </source>
</evidence>
<evidence type="ECO:0000313" key="3">
    <source>
        <dbReference type="EMBL" id="KYF74831.1"/>
    </source>
</evidence>
<protein>
    <submittedName>
        <fullName evidence="3">Uncharacterized protein</fullName>
    </submittedName>
</protein>
<comment type="caution">
    <text evidence="3">The sequence shown here is derived from an EMBL/GenBank/DDBJ whole genome shotgun (WGS) entry which is preliminary data.</text>
</comment>
<feature type="region of interest" description="Disordered" evidence="1">
    <location>
        <begin position="1"/>
        <end position="25"/>
    </location>
</feature>
<name>A0A150R3W1_SORCE</name>
<dbReference type="EMBL" id="JEMA01000022">
    <property type="protein sequence ID" value="KYF74831.1"/>
    <property type="molecule type" value="Genomic_DNA"/>
</dbReference>
<dbReference type="AlphaFoldDB" id="A0A150R3W1"/>
<proteinExistence type="predicted"/>
<evidence type="ECO:0000313" key="4">
    <source>
        <dbReference type="Proteomes" id="UP000075260"/>
    </source>
</evidence>
<evidence type="ECO:0000256" key="2">
    <source>
        <dbReference type="SAM" id="Phobius"/>
    </source>
</evidence>
<keyword evidence="2" id="KW-0472">Membrane</keyword>
<keyword evidence="2" id="KW-1133">Transmembrane helix</keyword>
<keyword evidence="2" id="KW-0812">Transmembrane</keyword>
<reference evidence="3 4" key="1">
    <citation type="submission" date="2014-02" db="EMBL/GenBank/DDBJ databases">
        <title>The small core and large imbalanced accessory genome model reveals a collaborative survival strategy of Sorangium cellulosum strains in nature.</title>
        <authorList>
            <person name="Han K."/>
            <person name="Peng R."/>
            <person name="Blom J."/>
            <person name="Li Y.-Z."/>
        </authorList>
    </citation>
    <scope>NUCLEOTIDE SEQUENCE [LARGE SCALE GENOMIC DNA]</scope>
    <source>
        <strain evidence="3 4">So0008-312</strain>
    </source>
</reference>
<accession>A0A150R3W1</accession>
<feature type="transmembrane region" description="Helical" evidence="2">
    <location>
        <begin position="87"/>
        <end position="107"/>
    </location>
</feature>